<gene>
    <name evidence="1" type="ORF">Kpho01_24360</name>
</gene>
<proteinExistence type="predicted"/>
<sequence>MGSPMIASHSGVGLPEAAEAASTVTSMLPLSPRIAFTALVIVSGTTAPDPFMVYAGPLQAVRATSLALPWR</sequence>
<evidence type="ECO:0000313" key="1">
    <source>
        <dbReference type="EMBL" id="GLW54425.1"/>
    </source>
</evidence>
<dbReference type="Proteomes" id="UP001165143">
    <property type="component" value="Unassembled WGS sequence"/>
</dbReference>
<dbReference type="EMBL" id="BSRX01000012">
    <property type="protein sequence ID" value="GLW54425.1"/>
    <property type="molecule type" value="Genomic_DNA"/>
</dbReference>
<evidence type="ECO:0000313" key="2">
    <source>
        <dbReference type="Proteomes" id="UP001165143"/>
    </source>
</evidence>
<protein>
    <submittedName>
        <fullName evidence="1">Uncharacterized protein</fullName>
    </submittedName>
</protein>
<organism evidence="1 2">
    <name type="scientific">Kitasatospora phosalacinea</name>
    <dbReference type="NCBI Taxonomy" id="2065"/>
    <lineage>
        <taxon>Bacteria</taxon>
        <taxon>Bacillati</taxon>
        <taxon>Actinomycetota</taxon>
        <taxon>Actinomycetes</taxon>
        <taxon>Kitasatosporales</taxon>
        <taxon>Streptomycetaceae</taxon>
        <taxon>Kitasatospora</taxon>
    </lineage>
</organism>
<accession>A0A9W6PED2</accession>
<name>A0A9W6PED2_9ACTN</name>
<dbReference type="AlphaFoldDB" id="A0A9W6PED2"/>
<comment type="caution">
    <text evidence="1">The sequence shown here is derived from an EMBL/GenBank/DDBJ whole genome shotgun (WGS) entry which is preliminary data.</text>
</comment>
<reference evidence="1" key="1">
    <citation type="submission" date="2023-02" db="EMBL/GenBank/DDBJ databases">
        <title>Kitasatospora phosalacinea NBRC 14362.</title>
        <authorList>
            <person name="Ichikawa N."/>
            <person name="Sato H."/>
            <person name="Tonouchi N."/>
        </authorList>
    </citation>
    <scope>NUCLEOTIDE SEQUENCE</scope>
    <source>
        <strain evidence="1">NBRC 14362</strain>
    </source>
</reference>